<feature type="transmembrane region" description="Helical" evidence="1">
    <location>
        <begin position="5"/>
        <end position="21"/>
    </location>
</feature>
<feature type="transmembrane region" description="Helical" evidence="1">
    <location>
        <begin position="27"/>
        <end position="46"/>
    </location>
</feature>
<feature type="transmembrane region" description="Helical" evidence="1">
    <location>
        <begin position="105"/>
        <end position="128"/>
    </location>
</feature>
<dbReference type="RefSeq" id="WP_347436194.1">
    <property type="nucleotide sequence ID" value="NZ_CP089291.1"/>
</dbReference>
<evidence type="ECO:0000256" key="1">
    <source>
        <dbReference type="SAM" id="Phobius"/>
    </source>
</evidence>
<keyword evidence="1" id="KW-0472">Membrane</keyword>
<keyword evidence="3" id="KW-1185">Reference proteome</keyword>
<dbReference type="Proteomes" id="UP000830167">
    <property type="component" value="Chromosome"/>
</dbReference>
<keyword evidence="1" id="KW-0812">Transmembrane</keyword>
<dbReference type="EMBL" id="CP089291">
    <property type="protein sequence ID" value="UOF89504.1"/>
    <property type="molecule type" value="Genomic_DNA"/>
</dbReference>
<evidence type="ECO:0000313" key="2">
    <source>
        <dbReference type="EMBL" id="UOF89504.1"/>
    </source>
</evidence>
<sequence length="279" mass="30470">MWQAIGIIILFLVIAVFMFLRKIPTVLALPILAIGIGIIGGMPLIHMVKGQDTGLLTTVIEQGSIKLASAYIAVIFGAWLGQIMNQTGISKTMVKTAAELGGDRPFLIVVLLSIAVGLLFTTIGGLGATIMVASIVIPIFMSIGLPAITAVGIYLFAQAIGLEVNLSNWQLYTKVTGVSLDTVRTFALILAAATAIMLLIFAVIEFKRARLRFTWAKPVKSLETPPQMETRVPKLSLVSMIRAWNWKCKITPKSLEFLPLRRMKSPNFTDFVRELVQQS</sequence>
<feature type="transmembrane region" description="Helical" evidence="1">
    <location>
        <begin position="182"/>
        <end position="204"/>
    </location>
</feature>
<accession>A0ABY4CGT2</accession>
<organism evidence="2 3">
    <name type="scientific">Fodinisporobacter ferrooxydans</name>
    <dbReference type="NCBI Taxonomy" id="2901836"/>
    <lineage>
        <taxon>Bacteria</taxon>
        <taxon>Bacillati</taxon>
        <taxon>Bacillota</taxon>
        <taxon>Bacilli</taxon>
        <taxon>Bacillales</taxon>
        <taxon>Alicyclobacillaceae</taxon>
        <taxon>Fodinisporobacter</taxon>
    </lineage>
</organism>
<name>A0ABY4CGT2_9BACL</name>
<evidence type="ECO:0000313" key="3">
    <source>
        <dbReference type="Proteomes" id="UP000830167"/>
    </source>
</evidence>
<reference evidence="2" key="1">
    <citation type="submission" date="2021-12" db="EMBL/GenBank/DDBJ databases">
        <title>Alicyclobacillaceae gen. nov., sp. nov., isolated from chalcocite enrichment system.</title>
        <authorList>
            <person name="Jiang Z."/>
        </authorList>
    </citation>
    <scope>NUCLEOTIDE SEQUENCE</scope>
    <source>
        <strain evidence="2">MYW30-H2</strain>
    </source>
</reference>
<gene>
    <name evidence="2" type="ORF">LSG31_16635</name>
</gene>
<proteinExistence type="predicted"/>
<feature type="transmembrane region" description="Helical" evidence="1">
    <location>
        <begin position="135"/>
        <end position="162"/>
    </location>
</feature>
<feature type="transmembrane region" description="Helical" evidence="1">
    <location>
        <begin position="67"/>
        <end position="85"/>
    </location>
</feature>
<keyword evidence="1" id="KW-1133">Transmembrane helix</keyword>
<protein>
    <submittedName>
        <fullName evidence="2">Uncharacterized protein</fullName>
    </submittedName>
</protein>